<feature type="domain" description="Carboxylesterase type B" evidence="3">
    <location>
        <begin position="56"/>
        <end position="551"/>
    </location>
</feature>
<proteinExistence type="predicted"/>
<dbReference type="EMBL" id="CP086714">
    <property type="protein sequence ID" value="WOO78017.1"/>
    <property type="molecule type" value="Genomic_DNA"/>
</dbReference>
<sequence length="632" mass="66862">MRLAHPTTTTSDMRFAALLAATAALAAAANPLPRPQAYPVTATIQQGGADVQIVGFQNAGVDNYFGIPFAKPPVGDLRFAHPEPAVLTSPVNATALPNACMQKVNALTFGAPGISEDCLYLNVVTPPGASTAGGPGLPVLVYIYGGSFTEGTGATYTFPIFPNWAIQQKRPVVLVTLNYRLGIFGWGFGKEIAAHGAANLGLRDQKLALEWVRDNIKAFGGDPSKVTAFGQSAGAISVANLMYDTSSDLFRGAIMMSGAQSTLPNGPVATTWQKPYDELVASVGCANASTAGVTPPSGLTAAEEAGFQCLKKLPADQLQTAATTLKSQIQYIGAFIFGPSIDGDLIPDRATRLLAAGKFKKIPFITGNVNDEGTGGIPQSSLISGEATLNLLIRSILPLPVQQPAVDKVLKAYPDVPALGAPYGTGNNTFGLPSTWKQAASILGDAAFQSRRRAFLRTANTVGWSKTWSYLFNAPTPGDAPILGVSHGTDVFFWFGYVSPQAASLSNSNSTGLLPSGFSSADVALSQNMMSYVINFAYDLDPNGKAPAKRKRTNQKCKPTGGGTGPPAPGSNSSLPFWPQHTYPSNKNSHEFVSGNIKVIQDDYREQQMDVFFPPNQDVIDQFNWRREEGSS</sequence>
<dbReference type="PANTHER" id="PTHR11559">
    <property type="entry name" value="CARBOXYLESTERASE"/>
    <property type="match status" value="1"/>
</dbReference>
<protein>
    <submittedName>
        <fullName evidence="4">Lipase 2</fullName>
    </submittedName>
</protein>
<keyword evidence="2" id="KW-0732">Signal</keyword>
<evidence type="ECO:0000256" key="1">
    <source>
        <dbReference type="SAM" id="MobiDB-lite"/>
    </source>
</evidence>
<accession>A0AAF0Y272</accession>
<dbReference type="PROSITE" id="PS00941">
    <property type="entry name" value="CARBOXYLESTERASE_B_2"/>
    <property type="match status" value="1"/>
</dbReference>
<reference evidence="4" key="1">
    <citation type="submission" date="2023-10" db="EMBL/GenBank/DDBJ databases">
        <authorList>
            <person name="Noh H."/>
        </authorList>
    </citation>
    <scope>NUCLEOTIDE SEQUENCE</scope>
    <source>
        <strain evidence="4">DUCC4014</strain>
    </source>
</reference>
<evidence type="ECO:0000313" key="4">
    <source>
        <dbReference type="EMBL" id="WOO78017.1"/>
    </source>
</evidence>
<dbReference type="SUPFAM" id="SSF53474">
    <property type="entry name" value="alpha/beta-Hydrolases"/>
    <property type="match status" value="1"/>
</dbReference>
<dbReference type="GeneID" id="87804826"/>
<dbReference type="RefSeq" id="XP_062624049.1">
    <property type="nucleotide sequence ID" value="XM_062768065.1"/>
</dbReference>
<evidence type="ECO:0000259" key="3">
    <source>
        <dbReference type="Pfam" id="PF00135"/>
    </source>
</evidence>
<dbReference type="Gene3D" id="3.40.50.1820">
    <property type="entry name" value="alpha/beta hydrolase"/>
    <property type="match status" value="1"/>
</dbReference>
<dbReference type="Proteomes" id="UP000827549">
    <property type="component" value="Chromosome 1"/>
</dbReference>
<keyword evidence="5" id="KW-1185">Reference proteome</keyword>
<name>A0AAF0Y272_9TREE</name>
<evidence type="ECO:0000256" key="2">
    <source>
        <dbReference type="SAM" id="SignalP"/>
    </source>
</evidence>
<feature type="chain" id="PRO_5042083377" evidence="2">
    <location>
        <begin position="29"/>
        <end position="632"/>
    </location>
</feature>
<organism evidence="4 5">
    <name type="scientific">Vanrija pseudolonga</name>
    <dbReference type="NCBI Taxonomy" id="143232"/>
    <lineage>
        <taxon>Eukaryota</taxon>
        <taxon>Fungi</taxon>
        <taxon>Dikarya</taxon>
        <taxon>Basidiomycota</taxon>
        <taxon>Agaricomycotina</taxon>
        <taxon>Tremellomycetes</taxon>
        <taxon>Trichosporonales</taxon>
        <taxon>Trichosporonaceae</taxon>
        <taxon>Vanrija</taxon>
    </lineage>
</organism>
<feature type="signal peptide" evidence="2">
    <location>
        <begin position="1"/>
        <end position="28"/>
    </location>
</feature>
<dbReference type="InterPro" id="IPR002018">
    <property type="entry name" value="CarbesteraseB"/>
</dbReference>
<evidence type="ECO:0000313" key="5">
    <source>
        <dbReference type="Proteomes" id="UP000827549"/>
    </source>
</evidence>
<dbReference type="InterPro" id="IPR050309">
    <property type="entry name" value="Type-B_Carboxylest/Lipase"/>
</dbReference>
<feature type="region of interest" description="Disordered" evidence="1">
    <location>
        <begin position="545"/>
        <end position="580"/>
    </location>
</feature>
<dbReference type="InterPro" id="IPR029058">
    <property type="entry name" value="AB_hydrolase_fold"/>
</dbReference>
<dbReference type="Pfam" id="PF00135">
    <property type="entry name" value="COesterase"/>
    <property type="match status" value="1"/>
</dbReference>
<dbReference type="InterPro" id="IPR019819">
    <property type="entry name" value="Carboxylesterase_B_CS"/>
</dbReference>
<gene>
    <name evidence="4" type="primary">LIP2</name>
    <name evidence="4" type="ORF">LOC62_01G001571</name>
</gene>
<dbReference type="AlphaFoldDB" id="A0AAF0Y272"/>